<organism evidence="1 2">
    <name type="scientific">Caerostris extrusa</name>
    <name type="common">Bark spider</name>
    <name type="synonym">Caerostris bankana</name>
    <dbReference type="NCBI Taxonomy" id="172846"/>
    <lineage>
        <taxon>Eukaryota</taxon>
        <taxon>Metazoa</taxon>
        <taxon>Ecdysozoa</taxon>
        <taxon>Arthropoda</taxon>
        <taxon>Chelicerata</taxon>
        <taxon>Arachnida</taxon>
        <taxon>Araneae</taxon>
        <taxon>Araneomorphae</taxon>
        <taxon>Entelegynae</taxon>
        <taxon>Araneoidea</taxon>
        <taxon>Araneidae</taxon>
        <taxon>Caerostris</taxon>
    </lineage>
</organism>
<dbReference type="AlphaFoldDB" id="A0AAV4S1S3"/>
<name>A0AAV4S1S3_CAEEX</name>
<dbReference type="EMBL" id="BPLR01008759">
    <property type="protein sequence ID" value="GIY27006.1"/>
    <property type="molecule type" value="Genomic_DNA"/>
</dbReference>
<sequence>MSNGGVPFSRYFDSYSLAYSLVLRHKSGYLFHLYGPVNALFTLGVRISALILQVPKEHFCLINSDEDKGFRNMQSGRSLKCA</sequence>
<reference evidence="1 2" key="1">
    <citation type="submission" date="2021-06" db="EMBL/GenBank/DDBJ databases">
        <title>Caerostris extrusa draft genome.</title>
        <authorList>
            <person name="Kono N."/>
            <person name="Arakawa K."/>
        </authorList>
    </citation>
    <scope>NUCLEOTIDE SEQUENCE [LARGE SCALE GENOMIC DNA]</scope>
</reference>
<keyword evidence="2" id="KW-1185">Reference proteome</keyword>
<comment type="caution">
    <text evidence="1">The sequence shown here is derived from an EMBL/GenBank/DDBJ whole genome shotgun (WGS) entry which is preliminary data.</text>
</comment>
<evidence type="ECO:0000313" key="2">
    <source>
        <dbReference type="Proteomes" id="UP001054945"/>
    </source>
</evidence>
<proteinExistence type="predicted"/>
<evidence type="ECO:0000313" key="1">
    <source>
        <dbReference type="EMBL" id="GIY27006.1"/>
    </source>
</evidence>
<protein>
    <submittedName>
        <fullName evidence="1">Uncharacterized protein</fullName>
    </submittedName>
</protein>
<gene>
    <name evidence="1" type="ORF">CEXT_172411</name>
</gene>
<dbReference type="Proteomes" id="UP001054945">
    <property type="component" value="Unassembled WGS sequence"/>
</dbReference>
<accession>A0AAV4S1S3</accession>